<dbReference type="Pfam" id="PF13279">
    <property type="entry name" value="4HBT_2"/>
    <property type="match status" value="1"/>
</dbReference>
<dbReference type="Gene3D" id="3.10.129.10">
    <property type="entry name" value="Hotdog Thioesterase"/>
    <property type="match status" value="1"/>
</dbReference>
<dbReference type="SUPFAM" id="SSF54637">
    <property type="entry name" value="Thioesterase/thiol ester dehydrase-isomerase"/>
    <property type="match status" value="1"/>
</dbReference>
<reference evidence="1 2" key="1">
    <citation type="submission" date="2020-08" db="EMBL/GenBank/DDBJ databases">
        <title>Genome sequence of Diaphorobacter ruginosibacter DSM 27467T.</title>
        <authorList>
            <person name="Hyun D.-W."/>
            <person name="Bae J.-W."/>
        </authorList>
    </citation>
    <scope>NUCLEOTIDE SEQUENCE [LARGE SCALE GENOMIC DNA]</scope>
    <source>
        <strain evidence="1 2">DSM 27467</strain>
    </source>
</reference>
<gene>
    <name evidence="1" type="ORF">H9K76_22560</name>
</gene>
<dbReference type="KEGG" id="drg:H9K76_22560"/>
<name>A0A7G9RNN4_9BURK</name>
<dbReference type="RefSeq" id="WP_187597474.1">
    <property type="nucleotide sequence ID" value="NZ_CP060714.1"/>
</dbReference>
<sequence length="157" mass="17488">MTTDVHNAHGSAHGCARRFVRPVPIRFAHCDPAGIIFFPQYLVLFNGLVEDWFNDGLQVPYADLIGVQRTGLPIVHLECDFRAITRMGETVNFELSVHKLGTRSLTLDMACHGADGELRVRAQKVLVFTDLDTHAAIAAPERVRHAITRWMQATAQA</sequence>
<evidence type="ECO:0000313" key="2">
    <source>
        <dbReference type="Proteomes" id="UP000515811"/>
    </source>
</evidence>
<dbReference type="AlphaFoldDB" id="A0A7G9RNN4"/>
<protein>
    <submittedName>
        <fullName evidence="1">Acyl-CoA thioesterase</fullName>
    </submittedName>
</protein>
<proteinExistence type="predicted"/>
<accession>A0A7G9RNN4</accession>
<dbReference type="CDD" id="cd00586">
    <property type="entry name" value="4HBT"/>
    <property type="match status" value="1"/>
</dbReference>
<dbReference type="EMBL" id="CP060714">
    <property type="protein sequence ID" value="QNN57209.1"/>
    <property type="molecule type" value="Genomic_DNA"/>
</dbReference>
<dbReference type="InterPro" id="IPR029069">
    <property type="entry name" value="HotDog_dom_sf"/>
</dbReference>
<dbReference type="Proteomes" id="UP000515811">
    <property type="component" value="Chromosome"/>
</dbReference>
<evidence type="ECO:0000313" key="1">
    <source>
        <dbReference type="EMBL" id="QNN57209.1"/>
    </source>
</evidence>
<keyword evidence="2" id="KW-1185">Reference proteome</keyword>
<organism evidence="1 2">
    <name type="scientific">Diaphorobacter ruginosibacter</name>
    <dbReference type="NCBI Taxonomy" id="1715720"/>
    <lineage>
        <taxon>Bacteria</taxon>
        <taxon>Pseudomonadati</taxon>
        <taxon>Pseudomonadota</taxon>
        <taxon>Betaproteobacteria</taxon>
        <taxon>Burkholderiales</taxon>
        <taxon>Comamonadaceae</taxon>
        <taxon>Diaphorobacter</taxon>
    </lineage>
</organism>